<evidence type="ECO:0000313" key="3">
    <source>
        <dbReference type="EMBL" id="MDI1493474.1"/>
    </source>
</evidence>
<dbReference type="AlphaFoldDB" id="A0AA43QXM8"/>
<accession>A0AA43QXM8</accession>
<keyword evidence="4" id="KW-1185">Reference proteome</keyword>
<dbReference type="SUPFAM" id="SSF56601">
    <property type="entry name" value="beta-lactamase/transpeptidase-like"/>
    <property type="match status" value="1"/>
</dbReference>
<protein>
    <recommendedName>
        <fullName evidence="2">Beta-lactamase-related domain-containing protein</fullName>
    </recommendedName>
</protein>
<dbReference type="InterPro" id="IPR050491">
    <property type="entry name" value="AmpC-like"/>
</dbReference>
<dbReference type="EMBL" id="JAPUFD010000027">
    <property type="protein sequence ID" value="MDI1493474.1"/>
    <property type="molecule type" value="Genomic_DNA"/>
</dbReference>
<evidence type="ECO:0000259" key="2">
    <source>
        <dbReference type="Pfam" id="PF00144"/>
    </source>
</evidence>
<dbReference type="Pfam" id="PF00144">
    <property type="entry name" value="Beta-lactamase"/>
    <property type="match status" value="1"/>
</dbReference>
<reference evidence="3" key="1">
    <citation type="journal article" date="2023" name="Genome Biol. Evol.">
        <title>First Whole Genome Sequence and Flow Cytometry Genome Size Data for the Lichen-Forming Fungus Ramalina farinacea (Ascomycota).</title>
        <authorList>
            <person name="Llewellyn T."/>
            <person name="Mian S."/>
            <person name="Hill R."/>
            <person name="Leitch I.J."/>
            <person name="Gaya E."/>
        </authorList>
    </citation>
    <scope>NUCLEOTIDE SEQUENCE</scope>
    <source>
        <strain evidence="3">LIQ254RAFAR</strain>
    </source>
</reference>
<gene>
    <name evidence="3" type="ORF">OHK93_005264</name>
</gene>
<dbReference type="InterPro" id="IPR001466">
    <property type="entry name" value="Beta-lactam-related"/>
</dbReference>
<dbReference type="InterPro" id="IPR012338">
    <property type="entry name" value="Beta-lactam/transpept-like"/>
</dbReference>
<dbReference type="PANTHER" id="PTHR46825">
    <property type="entry name" value="D-ALANYL-D-ALANINE-CARBOXYPEPTIDASE/ENDOPEPTIDASE AMPH"/>
    <property type="match status" value="1"/>
</dbReference>
<name>A0AA43QXM8_9LECA</name>
<dbReference type="Proteomes" id="UP001161017">
    <property type="component" value="Unassembled WGS sequence"/>
</dbReference>
<evidence type="ECO:0000313" key="4">
    <source>
        <dbReference type="Proteomes" id="UP001161017"/>
    </source>
</evidence>
<proteinExistence type="inferred from homology"/>
<evidence type="ECO:0000256" key="1">
    <source>
        <dbReference type="ARBA" id="ARBA00038215"/>
    </source>
</evidence>
<dbReference type="PANTHER" id="PTHR46825:SF9">
    <property type="entry name" value="BETA-LACTAMASE-RELATED DOMAIN-CONTAINING PROTEIN"/>
    <property type="match status" value="1"/>
</dbReference>
<feature type="domain" description="Beta-lactamase-related" evidence="2">
    <location>
        <begin position="5"/>
        <end position="288"/>
    </location>
</feature>
<sequence length="473" mass="53271">MLYTGSTTKQFTAAAASLLIDDTANASDLLTWQTPLVSQIRDDFVLQDEYMTDHTTLEDALSHRTGLPRHDISWIGYNASIPDIVRKLRYLPPTAEPRTKFQYNNMMFIAVSHFIERFTQTKLGAFLKARIYEPLGMKNTFFSLADAKAASLTGRVSLANGYAWNNLTQDYERLAHMDFPGVAGAGATISTVMDYGIWIRSLINEAAPLSSAGHAALRYPRITRPSLFGGSKTGFEDFEMYSLGLTVSYYRGELLISHTGGLPGFATFMAFMPDRKWGAAIMANNLEGGVSLNNILMFKLIDDALGIPDAERYDWEQRERDNLSEEMDKLENARSITFPDCPDPPLSLSLPLAEHVGLYVHPGYPDINITLGTHKGHEKHGEGVVEREYLQSTSFYQLNDEVIYTYMEQVTGEFFFVRVRMYTDEVPLSGKYSPWLDITMKAEFKIGEDGTVLELGVLIEPEMGEEKIWFKRV</sequence>
<comment type="similarity">
    <text evidence="1">Belongs to the peptidase S12 family.</text>
</comment>
<comment type="caution">
    <text evidence="3">The sequence shown here is derived from an EMBL/GenBank/DDBJ whole genome shotgun (WGS) entry which is preliminary data.</text>
</comment>
<dbReference type="Gene3D" id="3.40.710.10">
    <property type="entry name" value="DD-peptidase/beta-lactamase superfamily"/>
    <property type="match status" value="1"/>
</dbReference>
<organism evidence="3 4">
    <name type="scientific">Ramalina farinacea</name>
    <dbReference type="NCBI Taxonomy" id="258253"/>
    <lineage>
        <taxon>Eukaryota</taxon>
        <taxon>Fungi</taxon>
        <taxon>Dikarya</taxon>
        <taxon>Ascomycota</taxon>
        <taxon>Pezizomycotina</taxon>
        <taxon>Lecanoromycetes</taxon>
        <taxon>OSLEUM clade</taxon>
        <taxon>Lecanoromycetidae</taxon>
        <taxon>Lecanorales</taxon>
        <taxon>Lecanorineae</taxon>
        <taxon>Ramalinaceae</taxon>
        <taxon>Ramalina</taxon>
    </lineage>
</organism>